<evidence type="ECO:0000259" key="8">
    <source>
        <dbReference type="Pfam" id="PF03941"/>
    </source>
</evidence>
<reference evidence="9 10" key="1">
    <citation type="submission" date="2024-09" db="EMBL/GenBank/DDBJ databases">
        <title>Chromosome-scale assembly of Riccia fluitans.</title>
        <authorList>
            <person name="Paukszto L."/>
            <person name="Sawicki J."/>
            <person name="Karawczyk K."/>
            <person name="Piernik-Szablinska J."/>
            <person name="Szczecinska M."/>
            <person name="Mazdziarz M."/>
        </authorList>
    </citation>
    <scope>NUCLEOTIDE SEQUENCE [LARGE SCALE GENOMIC DNA]</scope>
    <source>
        <strain evidence="9">Rf_01</strain>
        <tissue evidence="9">Aerial parts of the thallus</tissue>
    </source>
</reference>
<comment type="subcellular location">
    <subcellularLocation>
        <location evidence="2">Cytoplasm</location>
        <location evidence="2">Cytoskeleton</location>
        <location evidence="2">Spindle</location>
    </subcellularLocation>
    <subcellularLocation>
        <location evidence="1">Nucleus</location>
    </subcellularLocation>
</comment>
<dbReference type="GO" id="GO:0005819">
    <property type="term" value="C:spindle"/>
    <property type="evidence" value="ECO:0007669"/>
    <property type="project" value="UniProtKB-SubCell"/>
</dbReference>
<sequence length="144" mass="16291">MCLLVGVKRLPKIPADEEEANSVDDEVESVREEEVKSQSDRVFPYQFLDEDAVGEESQMPNRPLWARKQNLTSCLERQQYQGPEDVFGAVRLNELEDIFGGAKIELSEEGCEAVDPPQRKGSGPWMPDIPSVKENINTKLIWVT</sequence>
<evidence type="ECO:0000313" key="10">
    <source>
        <dbReference type="Proteomes" id="UP001605036"/>
    </source>
</evidence>
<dbReference type="Pfam" id="PF03941">
    <property type="entry name" value="INCENP_ARK-bind"/>
    <property type="match status" value="1"/>
</dbReference>
<comment type="similarity">
    <text evidence="3">Belongs to the INCENP family.</text>
</comment>
<feature type="region of interest" description="Disordered" evidence="7">
    <location>
        <begin position="109"/>
        <end position="129"/>
    </location>
</feature>
<evidence type="ECO:0000256" key="4">
    <source>
        <dbReference type="ARBA" id="ARBA00022490"/>
    </source>
</evidence>
<keyword evidence="5" id="KW-0206">Cytoskeleton</keyword>
<comment type="caution">
    <text evidence="9">The sequence shown here is derived from an EMBL/GenBank/DDBJ whole genome shotgun (WGS) entry which is preliminary data.</text>
</comment>
<evidence type="ECO:0000313" key="9">
    <source>
        <dbReference type="EMBL" id="KAL2612011.1"/>
    </source>
</evidence>
<feature type="compositionally biased region" description="Acidic residues" evidence="7">
    <location>
        <begin position="16"/>
        <end position="27"/>
    </location>
</feature>
<evidence type="ECO:0000256" key="3">
    <source>
        <dbReference type="ARBA" id="ARBA00010042"/>
    </source>
</evidence>
<feature type="domain" description="Inner centromere protein ARK-binding" evidence="8">
    <location>
        <begin position="55"/>
        <end position="99"/>
    </location>
</feature>
<feature type="region of interest" description="Disordered" evidence="7">
    <location>
        <begin position="14"/>
        <end position="35"/>
    </location>
</feature>
<evidence type="ECO:0000256" key="6">
    <source>
        <dbReference type="ARBA" id="ARBA00023242"/>
    </source>
</evidence>
<keyword evidence="10" id="KW-1185">Reference proteome</keyword>
<organism evidence="9 10">
    <name type="scientific">Riccia fluitans</name>
    <dbReference type="NCBI Taxonomy" id="41844"/>
    <lineage>
        <taxon>Eukaryota</taxon>
        <taxon>Viridiplantae</taxon>
        <taxon>Streptophyta</taxon>
        <taxon>Embryophyta</taxon>
        <taxon>Marchantiophyta</taxon>
        <taxon>Marchantiopsida</taxon>
        <taxon>Marchantiidae</taxon>
        <taxon>Marchantiales</taxon>
        <taxon>Ricciaceae</taxon>
        <taxon>Riccia</taxon>
    </lineage>
</organism>
<dbReference type="GO" id="GO:0005634">
    <property type="term" value="C:nucleus"/>
    <property type="evidence" value="ECO:0007669"/>
    <property type="project" value="UniProtKB-SubCell"/>
</dbReference>
<dbReference type="EMBL" id="JBHFFA010000007">
    <property type="protein sequence ID" value="KAL2612011.1"/>
    <property type="molecule type" value="Genomic_DNA"/>
</dbReference>
<proteinExistence type="inferred from homology"/>
<protein>
    <recommendedName>
        <fullName evidence="8">Inner centromere protein ARK-binding domain-containing protein</fullName>
    </recommendedName>
</protein>
<dbReference type="Gene3D" id="6.10.250.2990">
    <property type="match status" value="1"/>
</dbReference>
<gene>
    <name evidence="9" type="ORF">R1flu_023703</name>
</gene>
<dbReference type="InterPro" id="IPR005635">
    <property type="entry name" value="Inner_centromere_prot_ARK-bd"/>
</dbReference>
<evidence type="ECO:0000256" key="2">
    <source>
        <dbReference type="ARBA" id="ARBA00004186"/>
    </source>
</evidence>
<dbReference type="Proteomes" id="UP001605036">
    <property type="component" value="Unassembled WGS sequence"/>
</dbReference>
<keyword evidence="4" id="KW-0963">Cytoplasm</keyword>
<accession>A0ABD1XVS3</accession>
<evidence type="ECO:0000256" key="1">
    <source>
        <dbReference type="ARBA" id="ARBA00004123"/>
    </source>
</evidence>
<keyword evidence="6" id="KW-0539">Nucleus</keyword>
<name>A0ABD1XVS3_9MARC</name>
<dbReference type="AlphaFoldDB" id="A0ABD1XVS3"/>
<evidence type="ECO:0000256" key="7">
    <source>
        <dbReference type="SAM" id="MobiDB-lite"/>
    </source>
</evidence>
<evidence type="ECO:0000256" key="5">
    <source>
        <dbReference type="ARBA" id="ARBA00023212"/>
    </source>
</evidence>